<keyword evidence="11" id="KW-0106">Calcium</keyword>
<protein>
    <submittedName>
        <fullName evidence="17">Polyunsaturated fatty acid lipoxygenase ALOX15B-like isoform X1</fullName>
    </submittedName>
</protein>
<keyword evidence="16" id="KW-1185">Reference proteome</keyword>
<comment type="pathway">
    <text evidence="2">Lipid metabolism.</text>
</comment>
<dbReference type="PROSITE" id="PS51393">
    <property type="entry name" value="LIPOXYGENASE_3"/>
    <property type="match status" value="1"/>
</dbReference>
<dbReference type="PANTHER" id="PTHR11771">
    <property type="entry name" value="LIPOXYGENASE"/>
    <property type="match status" value="1"/>
</dbReference>
<feature type="binding site" evidence="10">
    <location>
        <position position="379"/>
    </location>
    <ligand>
        <name>Fe cation</name>
        <dbReference type="ChEBI" id="CHEBI:24875"/>
        <note>catalytic</note>
    </ligand>
</feature>
<evidence type="ECO:0000256" key="4">
    <source>
        <dbReference type="ARBA" id="ARBA00022490"/>
    </source>
</evidence>
<dbReference type="GO" id="GO:0016702">
    <property type="term" value="F:oxidoreductase activity, acting on single donors with incorporation of molecular oxygen, incorporation of two atoms of oxygen"/>
    <property type="evidence" value="ECO:0007669"/>
    <property type="project" value="InterPro"/>
</dbReference>
<dbReference type="InterPro" id="IPR001024">
    <property type="entry name" value="PLAT/LH2_dom"/>
</dbReference>
<dbReference type="InterPro" id="IPR013819">
    <property type="entry name" value="LipOase_C"/>
</dbReference>
<feature type="binding site" evidence="10">
    <location>
        <position position="554"/>
    </location>
    <ligand>
        <name>Fe cation</name>
        <dbReference type="ChEBI" id="CHEBI:24875"/>
        <note>catalytic</note>
    </ligand>
</feature>
<evidence type="ECO:0000259" key="14">
    <source>
        <dbReference type="PROSITE" id="PS50095"/>
    </source>
</evidence>
<dbReference type="Gene3D" id="1.20.245.10">
    <property type="entry name" value="Lipoxygenase-1, Domain 5"/>
    <property type="match status" value="1"/>
</dbReference>
<dbReference type="Pfam" id="PF00305">
    <property type="entry name" value="Lipoxygenase"/>
    <property type="match status" value="1"/>
</dbReference>
<feature type="domain" description="PLAT" evidence="14">
    <location>
        <begin position="2"/>
        <end position="126"/>
    </location>
</feature>
<dbReference type="Gene3D" id="3.10.450.60">
    <property type="match status" value="1"/>
</dbReference>
<dbReference type="InterPro" id="IPR020833">
    <property type="entry name" value="LipOase_Fe_BS"/>
</dbReference>
<dbReference type="Proteomes" id="UP000515150">
    <property type="component" value="Chromosome 12"/>
</dbReference>
<evidence type="ECO:0000256" key="13">
    <source>
        <dbReference type="RuleBase" id="RU003974"/>
    </source>
</evidence>
<dbReference type="InterPro" id="IPR020834">
    <property type="entry name" value="LipOase_CS"/>
</dbReference>
<dbReference type="SUPFAM" id="SSF48484">
    <property type="entry name" value="Lipoxigenase"/>
    <property type="match status" value="1"/>
</dbReference>
<keyword evidence="8 10" id="KW-0408">Iron</keyword>
<dbReference type="GO" id="GO:0005506">
    <property type="term" value="F:iron ion binding"/>
    <property type="evidence" value="ECO:0007669"/>
    <property type="project" value="InterPro"/>
</dbReference>
<keyword evidence="4" id="KW-0963">Cytoplasm</keyword>
<evidence type="ECO:0000313" key="16">
    <source>
        <dbReference type="Proteomes" id="UP000515150"/>
    </source>
</evidence>
<evidence type="ECO:0000256" key="5">
    <source>
        <dbReference type="ARBA" id="ARBA00022723"/>
    </source>
</evidence>
<dbReference type="Gene3D" id="2.60.60.20">
    <property type="entry name" value="PLAT/LH2 domain"/>
    <property type="match status" value="1"/>
</dbReference>
<keyword evidence="7 13" id="KW-0560">Oxidoreductase</keyword>
<evidence type="ECO:0000256" key="10">
    <source>
        <dbReference type="PIRSR" id="PIRSR601885-1"/>
    </source>
</evidence>
<evidence type="ECO:0000256" key="11">
    <source>
        <dbReference type="PIRSR" id="PIRSR601885-2"/>
    </source>
</evidence>
<organism evidence="16 17">
    <name type="scientific">Betta splendens</name>
    <name type="common">Siamese fighting fish</name>
    <dbReference type="NCBI Taxonomy" id="158456"/>
    <lineage>
        <taxon>Eukaryota</taxon>
        <taxon>Metazoa</taxon>
        <taxon>Chordata</taxon>
        <taxon>Craniata</taxon>
        <taxon>Vertebrata</taxon>
        <taxon>Euteleostomi</taxon>
        <taxon>Actinopterygii</taxon>
        <taxon>Neopterygii</taxon>
        <taxon>Teleostei</taxon>
        <taxon>Neoteleostei</taxon>
        <taxon>Acanthomorphata</taxon>
        <taxon>Anabantaria</taxon>
        <taxon>Anabantiformes</taxon>
        <taxon>Anabantoidei</taxon>
        <taxon>Osphronemidae</taxon>
        <taxon>Betta</taxon>
    </lineage>
</organism>
<reference evidence="17" key="1">
    <citation type="submission" date="2025-08" db="UniProtKB">
        <authorList>
            <consortium name="RefSeq"/>
        </authorList>
    </citation>
    <scope>IDENTIFICATION</scope>
</reference>
<dbReference type="PROSITE" id="PS50095">
    <property type="entry name" value="PLAT"/>
    <property type="match status" value="1"/>
</dbReference>
<name>A0A8M1HL46_BETSP</name>
<comment type="cofactor">
    <cofactor evidence="10">
        <name>Fe cation</name>
        <dbReference type="ChEBI" id="CHEBI:24875"/>
    </cofactor>
    <text evidence="10">Binds 1 Fe cation per subunit.</text>
</comment>
<evidence type="ECO:0000313" key="17">
    <source>
        <dbReference type="RefSeq" id="XP_040929210.1"/>
    </source>
</evidence>
<feature type="binding site" evidence="11">
    <location>
        <position position="17"/>
    </location>
    <ligand>
        <name>Ca(2+)</name>
        <dbReference type="ChEBI" id="CHEBI:29108"/>
        <label>1</label>
    </ligand>
</feature>
<dbReference type="GeneID" id="114867365"/>
<keyword evidence="9" id="KW-0443">Lipid metabolism</keyword>
<dbReference type="PROSITE" id="PS00711">
    <property type="entry name" value="LIPOXYGENASE_1"/>
    <property type="match status" value="1"/>
</dbReference>
<evidence type="ECO:0000256" key="1">
    <source>
        <dbReference type="ARBA" id="ARBA00004496"/>
    </source>
</evidence>
<feature type="domain" description="Lipoxygenase" evidence="15">
    <location>
        <begin position="126"/>
        <end position="677"/>
    </location>
</feature>
<dbReference type="InterPro" id="IPR036226">
    <property type="entry name" value="LipOase_C_sf"/>
</dbReference>
<feature type="binding site" evidence="10">
    <location>
        <position position="374"/>
    </location>
    <ligand>
        <name>Fe cation</name>
        <dbReference type="ChEBI" id="CHEBI:24875"/>
        <note>catalytic</note>
    </ligand>
</feature>
<dbReference type="PRINTS" id="PR00467">
    <property type="entry name" value="MAMLPOXGNASE"/>
</dbReference>
<dbReference type="PRINTS" id="PR00087">
    <property type="entry name" value="LIPOXYGENASE"/>
</dbReference>
<evidence type="ECO:0000256" key="9">
    <source>
        <dbReference type="ARBA" id="ARBA00023098"/>
    </source>
</evidence>
<proteinExistence type="inferred from homology"/>
<evidence type="ECO:0000256" key="3">
    <source>
        <dbReference type="ARBA" id="ARBA00009419"/>
    </source>
</evidence>
<comment type="similarity">
    <text evidence="3 13">Belongs to the lipoxygenase family.</text>
</comment>
<dbReference type="InterPro" id="IPR000907">
    <property type="entry name" value="LipOase"/>
</dbReference>
<dbReference type="RefSeq" id="XP_040929210.1">
    <property type="nucleotide sequence ID" value="XM_041073276.2"/>
</dbReference>
<dbReference type="PROSITE" id="PS00081">
    <property type="entry name" value="LIPOXYGENASE_2"/>
    <property type="match status" value="1"/>
</dbReference>
<evidence type="ECO:0000256" key="2">
    <source>
        <dbReference type="ARBA" id="ARBA00005189"/>
    </source>
</evidence>
<comment type="caution">
    <text evidence="12">Lacks conserved residue(s) required for the propagation of feature annotation.</text>
</comment>
<sequence length="677" mass="76130">MVIYRVVIYHERLFLSGDAHRTIIQLVGSRAASRRILLAERSVCRILKNMCCFYKTTEEKAEYAVHAPTSLGALLLVRLDAPPTGASSWFCLKVVVTTPEGGVSMFPCYRTVTGSHPLALRDSIAKLVFDDVRPVELDQRINELMYQRQAYRWSCYDDGLPEMMKADDVSSLPAEVRFSVSKETDMILTISRALVELGLQSFLSFEQNWSSFHQIHQLCQETRTPICRLVEQFWRDDWFFGHQFLNGANPTLIRRCTNIPANLAVTEEMVEASLEGGVSLRQEMETGNVFLVDYGLLDGLTANTVNGKQNYLTAPLVLLHLNAINQLVPVAIQLKQTPSESNPVFVPQDLEADWLTAKTFVRSADFADHELRSHFLRTHVMSELFAMATLRNLPMVHPLYKLLAPHFRFTLEINTLARQLLISDGGLLQEYTAVGGAATLEYLRRASASLTYQDLCLPDDVAGRGLANIPGYYYRDDGLRLWDIIQRYVECVVTCHYHGEDDVIRDSELQSWINEIIVFGRLGDEKKGFPKSFTSVSELTYFITMVIFTASAQHAAVNNAQLDYFGWMPNAPVGLQCPPPVCRGGCSERSLIDAFPDVKSTVHGLATVYLLSKKPADFVPLGGSVAQYFSESGPLEAATRFHRDLKRLSCDIRARNVELPLPYVYLDPATVEDSVTR</sequence>
<dbReference type="OrthoDB" id="407298at2759"/>
<evidence type="ECO:0000259" key="15">
    <source>
        <dbReference type="PROSITE" id="PS51393"/>
    </source>
</evidence>
<evidence type="ECO:0000256" key="8">
    <source>
        <dbReference type="ARBA" id="ARBA00023004"/>
    </source>
</evidence>
<evidence type="ECO:0000256" key="7">
    <source>
        <dbReference type="ARBA" id="ARBA00023002"/>
    </source>
</evidence>
<evidence type="ECO:0000256" key="6">
    <source>
        <dbReference type="ARBA" id="ARBA00022964"/>
    </source>
</evidence>
<keyword evidence="5 10" id="KW-0479">Metal-binding</keyword>
<dbReference type="GO" id="GO:0034440">
    <property type="term" value="P:lipid oxidation"/>
    <property type="evidence" value="ECO:0007669"/>
    <property type="project" value="InterPro"/>
</dbReference>
<dbReference type="InterPro" id="IPR001885">
    <property type="entry name" value="LipOase_mml"/>
</dbReference>
<comment type="subcellular location">
    <subcellularLocation>
        <location evidence="1">Cytoplasm</location>
    </subcellularLocation>
</comment>
<dbReference type="AlphaFoldDB" id="A0A8M1HL46"/>
<keyword evidence="6 13" id="KW-0223">Dioxygenase</keyword>
<evidence type="ECO:0000256" key="12">
    <source>
        <dbReference type="PROSITE-ProRule" id="PRU00152"/>
    </source>
</evidence>
<accession>A0A8M1HL46</accession>
<dbReference type="SUPFAM" id="SSF49723">
    <property type="entry name" value="Lipase/lipooxygenase domain (PLAT/LH2 domain)"/>
    <property type="match status" value="1"/>
</dbReference>
<dbReference type="GO" id="GO:0005737">
    <property type="term" value="C:cytoplasm"/>
    <property type="evidence" value="ECO:0007669"/>
    <property type="project" value="UniProtKB-SubCell"/>
</dbReference>
<gene>
    <name evidence="17" type="primary">LOC114867365</name>
</gene>
<dbReference type="InterPro" id="IPR036392">
    <property type="entry name" value="PLAT/LH2_dom_sf"/>
</dbReference>